<evidence type="ECO:0000256" key="1">
    <source>
        <dbReference type="SAM" id="MobiDB-lite"/>
    </source>
</evidence>
<protein>
    <submittedName>
        <fullName evidence="2">Uncharacterized protein</fullName>
    </submittedName>
</protein>
<feature type="region of interest" description="Disordered" evidence="1">
    <location>
        <begin position="40"/>
        <end position="76"/>
    </location>
</feature>
<sequence length="261" mass="27798">MPRLARSVLIVLHAASFIGLFGSPASIFCAMASPVSSRSRYSEDDLTLTRPDSRMHSVAPPESPVSSLDTPSHASPVQPQLLRAMQSSSYEDLLGLFIGQVHSAQRNSAVLNNLAGTRVASANAGNGGDNGDFDRQCSDTLRSYNANILNLKAIFPQLTADKGLANYDRDNDVETMMKIFVNFNKDTLSSVTVLSSYLPGGSILGPLVYELKCLLDDILNIIENAADGVITSFSPSLKAVSLKAATASCAFGINIPNLLCL</sequence>
<proteinExistence type="predicted"/>
<gene>
    <name evidence="2" type="ORF">HGRIS_007903</name>
</gene>
<reference evidence="3" key="1">
    <citation type="submission" date="2024-06" db="EMBL/GenBank/DDBJ databases">
        <title>Multi-omics analyses provide insights into the biosynthesis of the anticancer antibiotic pleurotin in Hohenbuehelia grisea.</title>
        <authorList>
            <person name="Weaver J.A."/>
            <person name="Alberti F."/>
        </authorList>
    </citation>
    <scope>NUCLEOTIDE SEQUENCE [LARGE SCALE GENOMIC DNA]</scope>
    <source>
        <strain evidence="3">T-177</strain>
    </source>
</reference>
<organism evidence="2 3">
    <name type="scientific">Hohenbuehelia grisea</name>
    <dbReference type="NCBI Taxonomy" id="104357"/>
    <lineage>
        <taxon>Eukaryota</taxon>
        <taxon>Fungi</taxon>
        <taxon>Dikarya</taxon>
        <taxon>Basidiomycota</taxon>
        <taxon>Agaricomycotina</taxon>
        <taxon>Agaricomycetes</taxon>
        <taxon>Agaricomycetidae</taxon>
        <taxon>Agaricales</taxon>
        <taxon>Pleurotineae</taxon>
        <taxon>Pleurotaceae</taxon>
        <taxon>Hohenbuehelia</taxon>
    </lineage>
</organism>
<dbReference type="EMBL" id="JASNQZ010000011">
    <property type="protein sequence ID" value="KAL0951172.1"/>
    <property type="molecule type" value="Genomic_DNA"/>
</dbReference>
<evidence type="ECO:0000313" key="3">
    <source>
        <dbReference type="Proteomes" id="UP001556367"/>
    </source>
</evidence>
<evidence type="ECO:0000313" key="2">
    <source>
        <dbReference type="EMBL" id="KAL0951172.1"/>
    </source>
</evidence>
<comment type="caution">
    <text evidence="2">The sequence shown here is derived from an EMBL/GenBank/DDBJ whole genome shotgun (WGS) entry which is preliminary data.</text>
</comment>
<keyword evidence="3" id="KW-1185">Reference proteome</keyword>
<dbReference type="Proteomes" id="UP001556367">
    <property type="component" value="Unassembled WGS sequence"/>
</dbReference>
<feature type="compositionally biased region" description="Polar residues" evidence="1">
    <location>
        <begin position="64"/>
        <end position="76"/>
    </location>
</feature>
<name>A0ABR3J6B4_9AGAR</name>
<accession>A0ABR3J6B4</accession>